<dbReference type="Pfam" id="PF04727">
    <property type="entry name" value="ELMO_CED12"/>
    <property type="match status" value="1"/>
</dbReference>
<dbReference type="InterPro" id="IPR050868">
    <property type="entry name" value="ELMO_domain-containing"/>
</dbReference>
<keyword evidence="3" id="KW-1185">Reference proteome</keyword>
<dbReference type="PANTHER" id="PTHR12771">
    <property type="entry name" value="ENGULFMENT AND CELL MOTILITY"/>
    <property type="match status" value="1"/>
</dbReference>
<dbReference type="EMBL" id="DS989727">
    <property type="protein sequence ID" value="EEA05579.1"/>
    <property type="molecule type" value="Genomic_DNA"/>
</dbReference>
<protein>
    <submittedName>
        <fullName evidence="2">ELMO/CED-12 family protein</fullName>
    </submittedName>
</protein>
<accession>B6AB27</accession>
<dbReference type="AlphaFoldDB" id="B6AB27"/>
<dbReference type="GeneID" id="6995122"/>
<sequence>MTCQQNEVIILDYIRANNILKYLTTLSCSCGYRYHCSLCNRRCLYLQGRNTNINITFNKHPLNSKQRININENKDINIYIDNNKRDISNSSINIHSIETILNEVNNEEYHNIIEDSSINSNSDNNKISDDKKHPALKMIDMVCNWNYHDKHNESDDIFINNNLLDKSNKISRNMKHTNINSNNLNKKNILAYPSPLIFKEKDSNIKSTTKSSIMGTRASIALPEQYYIVPKAESLQRSILKKLDKYIKKTFGNSCEIQRIINSEPLYPYLVEKYIVRSRNINIDELISISDLLIYIVDDSYLDKCIDLIISSKFDRIIDRINFRKKLKLNLIYIQYATKSRSFINNLARINFSLNLEDHNMLLNQLWGCYYPNKSQIKWEVLGFQQSDPSSDFRGVGILALICLLYFSLAHSAESKLIHDECSNSKYWYSFAVTGINITSWLRDWLNQRDSRIIPFFYTAKTNKDTITIFCELFSYIFLKFHHFWMNQKPRNVLQFPYIAKKFKDNLKFPKPNNIYYNSFQNFKDGENM</sequence>
<evidence type="ECO:0000259" key="1">
    <source>
        <dbReference type="PROSITE" id="PS51335"/>
    </source>
</evidence>
<dbReference type="InterPro" id="IPR006816">
    <property type="entry name" value="ELMO_dom"/>
</dbReference>
<dbReference type="RefSeq" id="XP_002139928.1">
    <property type="nucleotide sequence ID" value="XM_002139892.1"/>
</dbReference>
<dbReference type="PANTHER" id="PTHR12771:SF51">
    <property type="entry name" value="LD01482P"/>
    <property type="match status" value="1"/>
</dbReference>
<dbReference type="PROSITE" id="PS51335">
    <property type="entry name" value="ELMO"/>
    <property type="match status" value="1"/>
</dbReference>
<dbReference type="VEuPathDB" id="CryptoDB:CMU_025860"/>
<organism evidence="2 3">
    <name type="scientific">Cryptosporidium muris (strain RN66)</name>
    <dbReference type="NCBI Taxonomy" id="441375"/>
    <lineage>
        <taxon>Eukaryota</taxon>
        <taxon>Sar</taxon>
        <taxon>Alveolata</taxon>
        <taxon>Apicomplexa</taxon>
        <taxon>Conoidasida</taxon>
        <taxon>Coccidia</taxon>
        <taxon>Eucoccidiorida</taxon>
        <taxon>Eimeriorina</taxon>
        <taxon>Cryptosporidiidae</taxon>
        <taxon>Cryptosporidium</taxon>
    </lineage>
</organism>
<evidence type="ECO:0000313" key="3">
    <source>
        <dbReference type="Proteomes" id="UP000001460"/>
    </source>
</evidence>
<evidence type="ECO:0000313" key="2">
    <source>
        <dbReference type="EMBL" id="EEA05579.1"/>
    </source>
</evidence>
<gene>
    <name evidence="2" type="ORF">CMU_025860</name>
</gene>
<feature type="domain" description="ELMO" evidence="1">
    <location>
        <begin position="358"/>
        <end position="511"/>
    </location>
</feature>
<name>B6AB27_CRYMR</name>
<dbReference type="eggNOG" id="KOG2998">
    <property type="taxonomic scope" value="Eukaryota"/>
</dbReference>
<reference evidence="2" key="1">
    <citation type="submission" date="2008-06" db="EMBL/GenBank/DDBJ databases">
        <authorList>
            <person name="Lorenzi H."/>
            <person name="Inman J."/>
            <person name="Miller J."/>
            <person name="Schobel S."/>
            <person name="Amedeo P."/>
            <person name="Caler E.V."/>
            <person name="da Silva J."/>
        </authorList>
    </citation>
    <scope>NUCLEOTIDE SEQUENCE [LARGE SCALE GENOMIC DNA]</scope>
    <source>
        <strain evidence="2">RN66</strain>
    </source>
</reference>
<dbReference type="OrthoDB" id="67155at2759"/>
<dbReference type="Proteomes" id="UP000001460">
    <property type="component" value="Unassembled WGS sequence"/>
</dbReference>
<proteinExistence type="predicted"/>